<comment type="caution">
    <text evidence="2">The sequence shown here is derived from an EMBL/GenBank/DDBJ whole genome shotgun (WGS) entry which is preliminary data.</text>
</comment>
<dbReference type="PRINTS" id="PR00038">
    <property type="entry name" value="HTHLUXR"/>
</dbReference>
<dbReference type="InterPro" id="IPR016032">
    <property type="entry name" value="Sig_transdc_resp-reg_C-effctor"/>
</dbReference>
<dbReference type="SMART" id="SM00421">
    <property type="entry name" value="HTH_LUXR"/>
    <property type="match status" value="1"/>
</dbReference>
<dbReference type="PROSITE" id="PS50043">
    <property type="entry name" value="HTH_LUXR_2"/>
    <property type="match status" value="1"/>
</dbReference>
<proteinExistence type="predicted"/>
<evidence type="ECO:0000259" key="1">
    <source>
        <dbReference type="PROSITE" id="PS50043"/>
    </source>
</evidence>
<dbReference type="EMBL" id="JBHRTB010000010">
    <property type="protein sequence ID" value="MFC3143546.1"/>
    <property type="molecule type" value="Genomic_DNA"/>
</dbReference>
<dbReference type="SUPFAM" id="SSF46894">
    <property type="entry name" value="C-terminal effector domain of the bipartite response regulators"/>
    <property type="match status" value="1"/>
</dbReference>
<dbReference type="Proteomes" id="UP001595632">
    <property type="component" value="Unassembled WGS sequence"/>
</dbReference>
<dbReference type="RefSeq" id="WP_275630830.1">
    <property type="nucleotide sequence ID" value="NZ_JARGYD010000001.1"/>
</dbReference>
<sequence>MHLFTADAALLVRGDPKSGTFRRVLLTQRETNALYRSAVGEVLSDRVLGSYLSSAQAGSVWRLSESRSQDGMPRHAGARDGVAEAITIVIGRANGFIDCLELQFSAAPASRTESLVSYLAQVLTDTWSRRAMGVVQALILAAVPKDLEAAPKPASLPIMDVSNPAGLSRSEFRICSLVGQGMAPKAIAQQLALRETTVRTHLSAIYSKTATAGIVDLVHRLNAGDQRTGRAI</sequence>
<dbReference type="Gene3D" id="1.10.10.10">
    <property type="entry name" value="Winged helix-like DNA-binding domain superfamily/Winged helix DNA-binding domain"/>
    <property type="match status" value="1"/>
</dbReference>
<evidence type="ECO:0000313" key="3">
    <source>
        <dbReference type="Proteomes" id="UP001595632"/>
    </source>
</evidence>
<dbReference type="InterPro" id="IPR000792">
    <property type="entry name" value="Tscrpt_reg_LuxR_C"/>
</dbReference>
<dbReference type="Pfam" id="PF00196">
    <property type="entry name" value="GerE"/>
    <property type="match status" value="1"/>
</dbReference>
<protein>
    <submittedName>
        <fullName evidence="2">Helix-turn-helix transcriptional regulator</fullName>
    </submittedName>
</protein>
<feature type="domain" description="HTH luxR-type" evidence="1">
    <location>
        <begin position="160"/>
        <end position="225"/>
    </location>
</feature>
<accession>A0ABV7GVK0</accession>
<dbReference type="InterPro" id="IPR036388">
    <property type="entry name" value="WH-like_DNA-bd_sf"/>
</dbReference>
<reference evidence="3" key="1">
    <citation type="journal article" date="2019" name="Int. J. Syst. Evol. Microbiol.">
        <title>The Global Catalogue of Microorganisms (GCM) 10K type strain sequencing project: providing services to taxonomists for standard genome sequencing and annotation.</title>
        <authorList>
            <consortium name="The Broad Institute Genomics Platform"/>
            <consortium name="The Broad Institute Genome Sequencing Center for Infectious Disease"/>
            <person name="Wu L."/>
            <person name="Ma J."/>
        </authorList>
    </citation>
    <scope>NUCLEOTIDE SEQUENCE [LARGE SCALE GENOMIC DNA]</scope>
    <source>
        <strain evidence="3">KCTC 52366</strain>
    </source>
</reference>
<gene>
    <name evidence="2" type="ORF">ACFOGP_12555</name>
</gene>
<keyword evidence="3" id="KW-1185">Reference proteome</keyword>
<organism evidence="2 3">
    <name type="scientific">Psychromarinibacter halotolerans</name>
    <dbReference type="NCBI Taxonomy" id="1775175"/>
    <lineage>
        <taxon>Bacteria</taxon>
        <taxon>Pseudomonadati</taxon>
        <taxon>Pseudomonadota</taxon>
        <taxon>Alphaproteobacteria</taxon>
        <taxon>Rhodobacterales</taxon>
        <taxon>Paracoccaceae</taxon>
        <taxon>Psychromarinibacter</taxon>
    </lineage>
</organism>
<evidence type="ECO:0000313" key="2">
    <source>
        <dbReference type="EMBL" id="MFC3143546.1"/>
    </source>
</evidence>
<name>A0ABV7GVK0_9RHOB</name>